<dbReference type="RefSeq" id="WP_133251894.1">
    <property type="nucleotide sequence ID" value="NZ_QEKW01000005.1"/>
</dbReference>
<comment type="caution">
    <text evidence="2">The sequence shown here is derived from an EMBL/GenBank/DDBJ whole genome shotgun (WGS) entry which is preliminary data.</text>
</comment>
<evidence type="ECO:0000256" key="1">
    <source>
        <dbReference type="SAM" id="MobiDB-lite"/>
    </source>
</evidence>
<reference evidence="2 3" key="1">
    <citation type="submission" date="2018-04" db="EMBL/GenBank/DDBJ databases">
        <title>Genomic Encyclopedia of Type Strains, Phase IV (KMG-IV): sequencing the most valuable type-strain genomes for metagenomic binning, comparative biology and taxonomic classification.</title>
        <authorList>
            <person name="Goeker M."/>
        </authorList>
    </citation>
    <scope>NUCLEOTIDE SEQUENCE [LARGE SCALE GENOMIC DNA]</scope>
    <source>
        <strain evidence="2 3">DSM 45771</strain>
    </source>
</reference>
<organism evidence="2 3">
    <name type="scientific">Actinomycetospora cinnamomea</name>
    <dbReference type="NCBI Taxonomy" id="663609"/>
    <lineage>
        <taxon>Bacteria</taxon>
        <taxon>Bacillati</taxon>
        <taxon>Actinomycetota</taxon>
        <taxon>Actinomycetes</taxon>
        <taxon>Pseudonocardiales</taxon>
        <taxon>Pseudonocardiaceae</taxon>
        <taxon>Actinomycetospora</taxon>
    </lineage>
</organism>
<keyword evidence="3" id="KW-1185">Reference proteome</keyword>
<sequence length="190" mass="21044">MAKNTAKKNRELVFAEESSEQPIVSNKKGRRVDYTKPDPKSGKLRPYGGTGEGNPSHANVPLEDRCTANRAKDGQRCTKLKIRGAEVCGTHGGRAPQVMRKAMARLQNSTDRLVQALLEIALDPERPDAVRLVALRDALDRAGVKSADKVDIMHSAKPYEALATKIMRAPSERVDEEYTARAVDMDDERY</sequence>
<accession>A0A2U1FDC4</accession>
<proteinExistence type="predicted"/>
<dbReference type="AlphaFoldDB" id="A0A2U1FDC4"/>
<dbReference type="Proteomes" id="UP000245639">
    <property type="component" value="Unassembled WGS sequence"/>
</dbReference>
<feature type="compositionally biased region" description="Basic and acidic residues" evidence="1">
    <location>
        <begin position="31"/>
        <end position="41"/>
    </location>
</feature>
<evidence type="ECO:0000313" key="2">
    <source>
        <dbReference type="EMBL" id="PVZ10158.1"/>
    </source>
</evidence>
<gene>
    <name evidence="2" type="ORF">C8D89_105235</name>
</gene>
<dbReference type="OrthoDB" id="3624790at2"/>
<name>A0A2U1FDC4_9PSEU</name>
<feature type="region of interest" description="Disordered" evidence="1">
    <location>
        <begin position="1"/>
        <end position="61"/>
    </location>
</feature>
<protein>
    <submittedName>
        <fullName evidence="2">Uncharacterized protein</fullName>
    </submittedName>
</protein>
<dbReference type="EMBL" id="QEKW01000005">
    <property type="protein sequence ID" value="PVZ10158.1"/>
    <property type="molecule type" value="Genomic_DNA"/>
</dbReference>
<evidence type="ECO:0000313" key="3">
    <source>
        <dbReference type="Proteomes" id="UP000245639"/>
    </source>
</evidence>